<dbReference type="GO" id="GO:0003677">
    <property type="term" value="F:DNA binding"/>
    <property type="evidence" value="ECO:0007669"/>
    <property type="project" value="UniProtKB-KW"/>
</dbReference>
<keyword evidence="3" id="KW-0804">Transcription</keyword>
<dbReference type="OrthoDB" id="892842at2"/>
<dbReference type="RefSeq" id="WP_050725710.1">
    <property type="nucleotide sequence ID" value="NZ_CP012332.1"/>
</dbReference>
<name>A0A0K1PCX5_9BACT</name>
<dbReference type="GO" id="GO:0003700">
    <property type="term" value="F:DNA-binding transcription factor activity"/>
    <property type="evidence" value="ECO:0007669"/>
    <property type="project" value="TreeGrafter"/>
</dbReference>
<evidence type="ECO:0000256" key="4">
    <source>
        <dbReference type="SAM" id="MobiDB-lite"/>
    </source>
</evidence>
<dbReference type="KEGG" id="vin:AKJ08_1780"/>
<dbReference type="InterPro" id="IPR012318">
    <property type="entry name" value="HTH_CRP"/>
</dbReference>
<keyword evidence="1" id="KW-0805">Transcription regulation</keyword>
<dbReference type="Gene3D" id="1.10.10.10">
    <property type="entry name" value="Winged helix-like DNA-binding domain superfamily/Winged helix DNA-binding domain"/>
    <property type="match status" value="1"/>
</dbReference>
<keyword evidence="2" id="KW-0238">DNA-binding</keyword>
<gene>
    <name evidence="7" type="ORF">AKJ08_1780</name>
</gene>
<dbReference type="GO" id="GO:0005829">
    <property type="term" value="C:cytosol"/>
    <property type="evidence" value="ECO:0007669"/>
    <property type="project" value="TreeGrafter"/>
</dbReference>
<evidence type="ECO:0000259" key="6">
    <source>
        <dbReference type="PROSITE" id="PS51063"/>
    </source>
</evidence>
<dbReference type="Proteomes" id="UP000055590">
    <property type="component" value="Chromosome"/>
</dbReference>
<evidence type="ECO:0000313" key="8">
    <source>
        <dbReference type="Proteomes" id="UP000055590"/>
    </source>
</evidence>
<dbReference type="InterPro" id="IPR036388">
    <property type="entry name" value="WH-like_DNA-bd_sf"/>
</dbReference>
<proteinExistence type="predicted"/>
<dbReference type="InterPro" id="IPR018490">
    <property type="entry name" value="cNMP-bd_dom_sf"/>
</dbReference>
<dbReference type="Pfam" id="PF00027">
    <property type="entry name" value="cNMP_binding"/>
    <property type="match status" value="1"/>
</dbReference>
<evidence type="ECO:0000313" key="7">
    <source>
        <dbReference type="EMBL" id="AKU91393.1"/>
    </source>
</evidence>
<dbReference type="PANTHER" id="PTHR24567:SF74">
    <property type="entry name" value="HTH-TYPE TRANSCRIPTIONAL REGULATOR ARCR"/>
    <property type="match status" value="1"/>
</dbReference>
<evidence type="ECO:0000256" key="2">
    <source>
        <dbReference type="ARBA" id="ARBA00023125"/>
    </source>
</evidence>
<feature type="domain" description="HTH crp-type" evidence="6">
    <location>
        <begin position="158"/>
        <end position="232"/>
    </location>
</feature>
<dbReference type="InterPro" id="IPR036390">
    <property type="entry name" value="WH_DNA-bd_sf"/>
</dbReference>
<dbReference type="SMART" id="SM00100">
    <property type="entry name" value="cNMP"/>
    <property type="match status" value="1"/>
</dbReference>
<dbReference type="SMART" id="SM00419">
    <property type="entry name" value="HTH_CRP"/>
    <property type="match status" value="1"/>
</dbReference>
<dbReference type="InterPro" id="IPR000595">
    <property type="entry name" value="cNMP-bd_dom"/>
</dbReference>
<feature type="region of interest" description="Disordered" evidence="4">
    <location>
        <begin position="1"/>
        <end position="23"/>
    </location>
</feature>
<dbReference type="InterPro" id="IPR014710">
    <property type="entry name" value="RmlC-like_jellyroll"/>
</dbReference>
<organism evidence="7 8">
    <name type="scientific">Vulgatibacter incomptus</name>
    <dbReference type="NCBI Taxonomy" id="1391653"/>
    <lineage>
        <taxon>Bacteria</taxon>
        <taxon>Pseudomonadati</taxon>
        <taxon>Myxococcota</taxon>
        <taxon>Myxococcia</taxon>
        <taxon>Myxococcales</taxon>
        <taxon>Cystobacterineae</taxon>
        <taxon>Vulgatibacteraceae</taxon>
        <taxon>Vulgatibacter</taxon>
    </lineage>
</organism>
<feature type="domain" description="Cyclic nucleotide-binding" evidence="5">
    <location>
        <begin position="45"/>
        <end position="127"/>
    </location>
</feature>
<dbReference type="CDD" id="cd00038">
    <property type="entry name" value="CAP_ED"/>
    <property type="match status" value="1"/>
</dbReference>
<protein>
    <submittedName>
        <fullName evidence="7">cAMP-binding protein</fullName>
    </submittedName>
</protein>
<dbReference type="AlphaFoldDB" id="A0A0K1PCX5"/>
<dbReference type="Gene3D" id="2.60.120.10">
    <property type="entry name" value="Jelly Rolls"/>
    <property type="match status" value="1"/>
</dbReference>
<dbReference type="Pfam" id="PF13545">
    <property type="entry name" value="HTH_Crp_2"/>
    <property type="match status" value="1"/>
</dbReference>
<evidence type="ECO:0000259" key="5">
    <source>
        <dbReference type="PROSITE" id="PS50042"/>
    </source>
</evidence>
<accession>A0A0K1PCX5</accession>
<dbReference type="InterPro" id="IPR050397">
    <property type="entry name" value="Env_Response_Regulators"/>
</dbReference>
<dbReference type="PROSITE" id="PS50042">
    <property type="entry name" value="CNMP_BINDING_3"/>
    <property type="match status" value="1"/>
</dbReference>
<dbReference type="PANTHER" id="PTHR24567">
    <property type="entry name" value="CRP FAMILY TRANSCRIPTIONAL REGULATORY PROTEIN"/>
    <property type="match status" value="1"/>
</dbReference>
<dbReference type="STRING" id="1391653.AKJ08_1780"/>
<dbReference type="PROSITE" id="PS51063">
    <property type="entry name" value="HTH_CRP_2"/>
    <property type="match status" value="1"/>
</dbReference>
<reference evidence="7 8" key="1">
    <citation type="submission" date="2015-08" db="EMBL/GenBank/DDBJ databases">
        <authorList>
            <person name="Babu N.S."/>
            <person name="Beckwith C.J."/>
            <person name="Beseler K.G."/>
            <person name="Brison A."/>
            <person name="Carone J.V."/>
            <person name="Caskin T.P."/>
            <person name="Diamond M."/>
            <person name="Durham M.E."/>
            <person name="Foxe J.M."/>
            <person name="Go M."/>
            <person name="Henderson B.A."/>
            <person name="Jones I.B."/>
            <person name="McGettigan J.A."/>
            <person name="Micheletti S.J."/>
            <person name="Nasrallah M.E."/>
            <person name="Ortiz D."/>
            <person name="Piller C.R."/>
            <person name="Privatt S.R."/>
            <person name="Schneider S.L."/>
            <person name="Sharp S."/>
            <person name="Smith T.C."/>
            <person name="Stanton J.D."/>
            <person name="Ullery H.E."/>
            <person name="Wilson R.J."/>
            <person name="Serrano M.G."/>
            <person name="Buck G."/>
            <person name="Lee V."/>
            <person name="Wang Y."/>
            <person name="Carvalho R."/>
            <person name="Voegtly L."/>
            <person name="Shi R."/>
            <person name="Duckworth R."/>
            <person name="Johnson A."/>
            <person name="Loviza R."/>
            <person name="Walstead R."/>
            <person name="Shah Z."/>
            <person name="Kiflezghi M."/>
            <person name="Wade K."/>
            <person name="Ball S.L."/>
            <person name="Bradley K.W."/>
            <person name="Asai D.J."/>
            <person name="Bowman C.A."/>
            <person name="Russell D.A."/>
            <person name="Pope W.H."/>
            <person name="Jacobs-Sera D."/>
            <person name="Hendrix R.W."/>
            <person name="Hatfull G.F."/>
        </authorList>
    </citation>
    <scope>NUCLEOTIDE SEQUENCE [LARGE SCALE GENOMIC DNA]</scope>
    <source>
        <strain evidence="7 8">DSM 27710</strain>
    </source>
</reference>
<keyword evidence="8" id="KW-1185">Reference proteome</keyword>
<dbReference type="PATRIC" id="fig|1391653.3.peg.1867"/>
<evidence type="ECO:0000256" key="3">
    <source>
        <dbReference type="ARBA" id="ARBA00023163"/>
    </source>
</evidence>
<evidence type="ECO:0000256" key="1">
    <source>
        <dbReference type="ARBA" id="ARBA00023015"/>
    </source>
</evidence>
<sequence>MQKISRTASPIVAPPPAAPTNRAVGLTAQTPETVDYRGYFKSETYPNNSVIYRPGDPADKVYLLRSGRVRLIRIGKGSTRSVLAILRPGDLFGEMLRPEGTQVEELSVASGEAEVWSIDGRSFQQLIEGRPHLAVDVIRALNERMRAMKRRVTGLTFKEVPARLAETLLTLAETHGDRCPHGGEHDLKGITQQDLADLVGASRSFVSTLINEMKRDGHLGNVGRTLCIKDMKSLRKLASREK</sequence>
<dbReference type="EMBL" id="CP012332">
    <property type="protein sequence ID" value="AKU91393.1"/>
    <property type="molecule type" value="Genomic_DNA"/>
</dbReference>
<dbReference type="SUPFAM" id="SSF51206">
    <property type="entry name" value="cAMP-binding domain-like"/>
    <property type="match status" value="1"/>
</dbReference>
<dbReference type="SUPFAM" id="SSF46785">
    <property type="entry name" value="Winged helix' DNA-binding domain"/>
    <property type="match status" value="1"/>
</dbReference>